<evidence type="ECO:0000313" key="1">
    <source>
        <dbReference type="EMBL" id="ASQ47259.1"/>
    </source>
</evidence>
<evidence type="ECO:0000313" key="2">
    <source>
        <dbReference type="Proteomes" id="UP000201728"/>
    </source>
</evidence>
<sequence length="436" mass="48918">MPGFFCFQRQTYHENLVQISINLSRNKTSRLTAVQALQYQQELERSLSNMRKQNEPQRKEKAVKGSTINVAQHLTEVVSGVSNKTVNIIYKAHINLYTIALTQENGINRRYFEEIYLANEETLSSQFKHITTEDLNRVKCSLIDSLHTFNQTILQNKSSEFRKKLDKKGILNDFELVIAQTRNMITCAKTLSAVLATVAVEADLVAQLGMAEDLSIKRVMWNFLGNLTTIVSNPEIITVDSAADLFAEKLPATLGKALHGVSWGSHLNEVGSAFQLEQAREVFITKLEAYLASRASLKTVDRYDDRIIYNYRPINKGIFFNKALQEARIQVAATLLAELKFMQLCGKDSGHHKGAIDNPRYLAVALSHATEMNNNAYKTLARTLPGGNFIDGEGELAGILEEMRQEMKAIYPLDVRIQGANIGLYEQLGMATSPQP</sequence>
<dbReference type="EMBL" id="CP016397">
    <property type="protein sequence ID" value="ASQ47259.1"/>
    <property type="molecule type" value="Genomic_DNA"/>
</dbReference>
<keyword evidence="2" id="KW-1185">Reference proteome</keyword>
<protein>
    <submittedName>
        <fullName evidence="1">Uncharacterized protein</fullName>
    </submittedName>
</protein>
<accession>A0A222P603</accession>
<dbReference type="Proteomes" id="UP000201728">
    <property type="component" value="Chromosome"/>
</dbReference>
<organism evidence="1 2">
    <name type="scientific">Legionella clemsonensis</name>
    <dbReference type="NCBI Taxonomy" id="1867846"/>
    <lineage>
        <taxon>Bacteria</taxon>
        <taxon>Pseudomonadati</taxon>
        <taxon>Pseudomonadota</taxon>
        <taxon>Gammaproteobacteria</taxon>
        <taxon>Legionellales</taxon>
        <taxon>Legionellaceae</taxon>
        <taxon>Legionella</taxon>
    </lineage>
</organism>
<dbReference type="AlphaFoldDB" id="A0A222P603"/>
<name>A0A222P603_9GAMM</name>
<dbReference type="OrthoDB" id="5637723at2"/>
<gene>
    <name evidence="1" type="ORF">clem_13660</name>
</gene>
<reference evidence="2" key="1">
    <citation type="submission" date="2016-07" db="EMBL/GenBank/DDBJ databases">
        <authorList>
            <person name="Florea S."/>
            <person name="Webb J.S."/>
            <person name="Jaromczyk J."/>
            <person name="Schardl C.L."/>
        </authorList>
    </citation>
    <scope>NUCLEOTIDE SEQUENCE [LARGE SCALE GENOMIC DNA]</scope>
    <source>
        <strain evidence="2">CDC-D5610</strain>
    </source>
</reference>
<dbReference type="KEGG" id="lcd:clem_13660"/>
<proteinExistence type="predicted"/>